<proteinExistence type="predicted"/>
<feature type="region of interest" description="Disordered" evidence="1">
    <location>
        <begin position="188"/>
        <end position="209"/>
    </location>
</feature>
<accession>A0A8J9TA12</accession>
<dbReference type="Proteomes" id="UP000836788">
    <property type="component" value="Chromosome 14"/>
</dbReference>
<evidence type="ECO:0000259" key="3">
    <source>
        <dbReference type="Pfam" id="PF01613"/>
    </source>
</evidence>
<dbReference type="GO" id="GO:0010181">
    <property type="term" value="F:FMN binding"/>
    <property type="evidence" value="ECO:0007669"/>
    <property type="project" value="InterPro"/>
</dbReference>
<protein>
    <recommendedName>
        <fullName evidence="3">Flavin reductase like domain-containing protein</fullName>
    </recommendedName>
</protein>
<dbReference type="Pfam" id="PF01613">
    <property type="entry name" value="Flavin_Reduct"/>
    <property type="match status" value="1"/>
</dbReference>
<feature type="signal peptide" evidence="2">
    <location>
        <begin position="1"/>
        <end position="25"/>
    </location>
</feature>
<sequence length="224" mass="24190">MSRKLQGMLAVVTLLLLLHHPIVLALGSSFTETLKPPLLDSPVFSLATVSPDGTLSTASPSTTNMNILTYATPVSMSPDRLWVIGLYKGTVTYDNFVASRRGTLQLLRPEHATLIPVLGGKSGRDTDKYNACKSLGFSWVASEMQSANNEEPWRLPSCSCYLQLECVELCEAGSHDVAICKVVGMQTDNSSNDDEDSGTRGTHLGTQALRSMGIITEQGRVAEQ</sequence>
<gene>
    <name evidence="4" type="ORF">PTTT1_LOCUS15504</name>
</gene>
<reference evidence="4" key="1">
    <citation type="submission" date="2022-02" db="EMBL/GenBank/DDBJ databases">
        <authorList>
            <person name="Giguere J D."/>
        </authorList>
    </citation>
    <scope>NUCLEOTIDE SEQUENCE</scope>
    <source>
        <strain evidence="4">CCAP 1055/1</strain>
    </source>
</reference>
<dbReference type="InterPro" id="IPR002563">
    <property type="entry name" value="Flavin_Rdtase-like_dom"/>
</dbReference>
<dbReference type="InterPro" id="IPR012349">
    <property type="entry name" value="Split_barrel_FMN-bd"/>
</dbReference>
<dbReference type="AlphaFoldDB" id="A0A8J9TA12"/>
<feature type="chain" id="PRO_5035463403" description="Flavin reductase like domain-containing protein" evidence="2">
    <location>
        <begin position="26"/>
        <end position="224"/>
    </location>
</feature>
<keyword evidence="2" id="KW-0732">Signal</keyword>
<name>A0A8J9TA12_PHATR</name>
<evidence type="ECO:0000256" key="2">
    <source>
        <dbReference type="SAM" id="SignalP"/>
    </source>
</evidence>
<dbReference type="OMA" id="PERIWTI"/>
<evidence type="ECO:0000313" key="4">
    <source>
        <dbReference type="EMBL" id="CAG9281129.1"/>
    </source>
</evidence>
<dbReference type="EMBL" id="OU594955">
    <property type="protein sequence ID" value="CAG9281129.1"/>
    <property type="molecule type" value="Genomic_DNA"/>
</dbReference>
<dbReference type="SUPFAM" id="SSF50475">
    <property type="entry name" value="FMN-binding split barrel"/>
    <property type="match status" value="1"/>
</dbReference>
<organism evidence="4">
    <name type="scientific">Phaeodactylum tricornutum</name>
    <name type="common">Diatom</name>
    <dbReference type="NCBI Taxonomy" id="2850"/>
    <lineage>
        <taxon>Eukaryota</taxon>
        <taxon>Sar</taxon>
        <taxon>Stramenopiles</taxon>
        <taxon>Ochrophyta</taxon>
        <taxon>Bacillariophyta</taxon>
        <taxon>Bacillariophyceae</taxon>
        <taxon>Bacillariophycidae</taxon>
        <taxon>Naviculales</taxon>
        <taxon>Phaeodactylaceae</taxon>
        <taxon>Phaeodactylum</taxon>
    </lineage>
</organism>
<evidence type="ECO:0000256" key="1">
    <source>
        <dbReference type="SAM" id="MobiDB-lite"/>
    </source>
</evidence>
<dbReference type="Gene3D" id="2.30.110.10">
    <property type="entry name" value="Electron Transport, Fmn-binding Protein, Chain A"/>
    <property type="match status" value="1"/>
</dbReference>
<feature type="domain" description="Flavin reductase like" evidence="3">
    <location>
        <begin position="59"/>
        <end position="192"/>
    </location>
</feature>